<protein>
    <submittedName>
        <fullName evidence="10">Phosphate regulon transcriptional regulatory protein PhoB (SphR)</fullName>
    </submittedName>
</protein>
<evidence type="ECO:0000259" key="9">
    <source>
        <dbReference type="PROSITE" id="PS51755"/>
    </source>
</evidence>
<dbReference type="SMART" id="SM00862">
    <property type="entry name" value="Trans_reg_C"/>
    <property type="match status" value="1"/>
</dbReference>
<evidence type="ECO:0000256" key="1">
    <source>
        <dbReference type="ARBA" id="ARBA00022553"/>
    </source>
</evidence>
<keyword evidence="3" id="KW-0805">Transcription regulation</keyword>
<accession>A0A6J4HNZ7</accession>
<proteinExistence type="predicted"/>
<evidence type="ECO:0000256" key="2">
    <source>
        <dbReference type="ARBA" id="ARBA00023012"/>
    </source>
</evidence>
<dbReference type="SUPFAM" id="SSF46894">
    <property type="entry name" value="C-terminal effector domain of the bipartite response regulators"/>
    <property type="match status" value="1"/>
</dbReference>
<dbReference type="SMART" id="SM00448">
    <property type="entry name" value="REC"/>
    <property type="match status" value="1"/>
</dbReference>
<dbReference type="Pfam" id="PF00072">
    <property type="entry name" value="Response_reg"/>
    <property type="match status" value="1"/>
</dbReference>
<feature type="modified residue" description="4-aspartylphosphate" evidence="6">
    <location>
        <position position="52"/>
    </location>
</feature>
<dbReference type="Gene3D" id="3.40.50.2300">
    <property type="match status" value="1"/>
</dbReference>
<feature type="DNA-binding region" description="OmpR/PhoB-type" evidence="7">
    <location>
        <begin position="128"/>
        <end position="225"/>
    </location>
</feature>
<keyword evidence="2" id="KW-0902">Two-component regulatory system</keyword>
<evidence type="ECO:0000259" key="8">
    <source>
        <dbReference type="PROSITE" id="PS50110"/>
    </source>
</evidence>
<gene>
    <name evidence="10" type="ORF">AVDCRST_MAG77-881</name>
</gene>
<evidence type="ECO:0000256" key="3">
    <source>
        <dbReference type="ARBA" id="ARBA00023015"/>
    </source>
</evidence>
<feature type="domain" description="Response regulatory" evidence="8">
    <location>
        <begin position="3"/>
        <end position="116"/>
    </location>
</feature>
<dbReference type="InterPro" id="IPR036388">
    <property type="entry name" value="WH-like_DNA-bd_sf"/>
</dbReference>
<dbReference type="GO" id="GO:0005829">
    <property type="term" value="C:cytosol"/>
    <property type="evidence" value="ECO:0007669"/>
    <property type="project" value="TreeGrafter"/>
</dbReference>
<keyword evidence="1 6" id="KW-0597">Phosphoprotein</keyword>
<dbReference type="InterPro" id="IPR039420">
    <property type="entry name" value="WalR-like"/>
</dbReference>
<dbReference type="CDD" id="cd00383">
    <property type="entry name" value="trans_reg_C"/>
    <property type="match status" value="1"/>
</dbReference>
<feature type="domain" description="OmpR/PhoB-type" evidence="9">
    <location>
        <begin position="128"/>
        <end position="225"/>
    </location>
</feature>
<sequence>MARILIVEDEVDLSNLLRSHLEQDGHEVAQAFDGPAGLALVDRHRPDLVLLDWMLPGLDGLAVCRRIRERYLMPVIMLTARGEEIDRVLGLEAGADDYVPKPFGIRELQARVRAALRRGAMVAGAGAAPAPVMQGTLRIDPAARTVTVEGEPVDLTRTEFDLLLLLVQNAGRAFSREFLLERIWGYTHDGGGRSVDSQVARLRRKLGLLGERIVTVWGVGYRFIDRPA</sequence>
<dbReference type="FunFam" id="3.40.50.2300:FF:000001">
    <property type="entry name" value="DNA-binding response regulator PhoB"/>
    <property type="match status" value="1"/>
</dbReference>
<dbReference type="GO" id="GO:0032993">
    <property type="term" value="C:protein-DNA complex"/>
    <property type="evidence" value="ECO:0007669"/>
    <property type="project" value="TreeGrafter"/>
</dbReference>
<dbReference type="InterPro" id="IPR016032">
    <property type="entry name" value="Sig_transdc_resp-reg_C-effctor"/>
</dbReference>
<evidence type="ECO:0000256" key="5">
    <source>
        <dbReference type="ARBA" id="ARBA00023163"/>
    </source>
</evidence>
<evidence type="ECO:0000313" key="10">
    <source>
        <dbReference type="EMBL" id="CAA9228780.1"/>
    </source>
</evidence>
<dbReference type="InterPro" id="IPR011006">
    <property type="entry name" value="CheY-like_superfamily"/>
</dbReference>
<dbReference type="PANTHER" id="PTHR48111:SF40">
    <property type="entry name" value="PHOSPHATE REGULON TRANSCRIPTIONAL REGULATORY PROTEIN PHOB"/>
    <property type="match status" value="1"/>
</dbReference>
<dbReference type="InterPro" id="IPR001789">
    <property type="entry name" value="Sig_transdc_resp-reg_receiver"/>
</dbReference>
<dbReference type="GO" id="GO:0006355">
    <property type="term" value="P:regulation of DNA-templated transcription"/>
    <property type="evidence" value="ECO:0007669"/>
    <property type="project" value="InterPro"/>
</dbReference>
<keyword evidence="5" id="KW-0804">Transcription</keyword>
<dbReference type="PROSITE" id="PS51755">
    <property type="entry name" value="OMPR_PHOB"/>
    <property type="match status" value="1"/>
</dbReference>
<evidence type="ECO:0000256" key="7">
    <source>
        <dbReference type="PROSITE-ProRule" id="PRU01091"/>
    </source>
</evidence>
<dbReference type="Gene3D" id="6.10.250.690">
    <property type="match status" value="1"/>
</dbReference>
<organism evidence="10">
    <name type="scientific">uncultured Chloroflexota bacterium</name>
    <dbReference type="NCBI Taxonomy" id="166587"/>
    <lineage>
        <taxon>Bacteria</taxon>
        <taxon>Bacillati</taxon>
        <taxon>Chloroflexota</taxon>
        <taxon>environmental samples</taxon>
    </lineage>
</organism>
<dbReference type="EMBL" id="CADCTC010000058">
    <property type="protein sequence ID" value="CAA9228780.1"/>
    <property type="molecule type" value="Genomic_DNA"/>
</dbReference>
<keyword evidence="4 7" id="KW-0238">DNA-binding</keyword>
<dbReference type="GO" id="GO:0000976">
    <property type="term" value="F:transcription cis-regulatory region binding"/>
    <property type="evidence" value="ECO:0007669"/>
    <property type="project" value="TreeGrafter"/>
</dbReference>
<evidence type="ECO:0000256" key="6">
    <source>
        <dbReference type="PROSITE-ProRule" id="PRU00169"/>
    </source>
</evidence>
<dbReference type="GO" id="GO:0000156">
    <property type="term" value="F:phosphorelay response regulator activity"/>
    <property type="evidence" value="ECO:0007669"/>
    <property type="project" value="TreeGrafter"/>
</dbReference>
<dbReference type="SUPFAM" id="SSF52172">
    <property type="entry name" value="CheY-like"/>
    <property type="match status" value="1"/>
</dbReference>
<name>A0A6J4HNZ7_9CHLR</name>
<dbReference type="Pfam" id="PF00486">
    <property type="entry name" value="Trans_reg_C"/>
    <property type="match status" value="1"/>
</dbReference>
<dbReference type="PANTHER" id="PTHR48111">
    <property type="entry name" value="REGULATOR OF RPOS"/>
    <property type="match status" value="1"/>
</dbReference>
<dbReference type="Gene3D" id="1.10.10.10">
    <property type="entry name" value="Winged helix-like DNA-binding domain superfamily/Winged helix DNA-binding domain"/>
    <property type="match status" value="1"/>
</dbReference>
<dbReference type="InterPro" id="IPR001867">
    <property type="entry name" value="OmpR/PhoB-type_DNA-bd"/>
</dbReference>
<dbReference type="CDD" id="cd17574">
    <property type="entry name" value="REC_OmpR"/>
    <property type="match status" value="1"/>
</dbReference>
<reference evidence="10" key="1">
    <citation type="submission" date="2020-02" db="EMBL/GenBank/DDBJ databases">
        <authorList>
            <person name="Meier V. D."/>
        </authorList>
    </citation>
    <scope>NUCLEOTIDE SEQUENCE</scope>
    <source>
        <strain evidence="10">AVDCRST_MAG77</strain>
    </source>
</reference>
<evidence type="ECO:0000256" key="4">
    <source>
        <dbReference type="ARBA" id="ARBA00023125"/>
    </source>
</evidence>
<dbReference type="PROSITE" id="PS50110">
    <property type="entry name" value="RESPONSE_REGULATORY"/>
    <property type="match status" value="1"/>
</dbReference>
<dbReference type="AlphaFoldDB" id="A0A6J4HNZ7"/>